<comment type="pathway">
    <text evidence="2 14">Glycan biosynthesis; trehalose biosynthesis.</text>
</comment>
<dbReference type="InterPro" id="IPR044901">
    <property type="entry name" value="Trehalose_TreZ_E-set_sf"/>
</dbReference>
<evidence type="ECO:0000256" key="9">
    <source>
        <dbReference type="ARBA" id="ARBA00023295"/>
    </source>
</evidence>
<dbReference type="Gene3D" id="3.20.20.80">
    <property type="entry name" value="Glycosidases"/>
    <property type="match status" value="1"/>
</dbReference>
<evidence type="ECO:0000256" key="17">
    <source>
        <dbReference type="PIRSR" id="PIRSR006337-3"/>
    </source>
</evidence>
<dbReference type="SUPFAM" id="SSF51011">
    <property type="entry name" value="Glycosyl hydrolase domain"/>
    <property type="match status" value="1"/>
</dbReference>
<dbReference type="RefSeq" id="WP_112747085.1">
    <property type="nucleotide sequence ID" value="NZ_QMFY01000005.1"/>
</dbReference>
<evidence type="ECO:0000313" key="20">
    <source>
        <dbReference type="Proteomes" id="UP000251889"/>
    </source>
</evidence>
<evidence type="ECO:0000256" key="5">
    <source>
        <dbReference type="ARBA" id="ARBA00015938"/>
    </source>
</evidence>
<feature type="domain" description="Glycosyl hydrolase family 13 catalytic" evidence="18">
    <location>
        <begin position="116"/>
        <end position="460"/>
    </location>
</feature>
<comment type="similarity">
    <text evidence="3 14">Belongs to the glycosyl hydrolase 13 family.</text>
</comment>
<dbReference type="EMBL" id="QMFY01000005">
    <property type="protein sequence ID" value="RAW00929.1"/>
    <property type="molecule type" value="Genomic_DNA"/>
</dbReference>
<dbReference type="AlphaFoldDB" id="A0A364Y2K6"/>
<evidence type="ECO:0000256" key="6">
    <source>
        <dbReference type="ARBA" id="ARBA00022490"/>
    </source>
</evidence>
<keyword evidence="6" id="KW-0963">Cytoplasm</keyword>
<dbReference type="Pfam" id="PF00128">
    <property type="entry name" value="Alpha-amylase"/>
    <property type="match status" value="1"/>
</dbReference>
<proteinExistence type="inferred from homology"/>
<dbReference type="InterPro" id="IPR017853">
    <property type="entry name" value="GH"/>
</dbReference>
<evidence type="ECO:0000256" key="12">
    <source>
        <dbReference type="ARBA" id="ARBA00034013"/>
    </source>
</evidence>
<dbReference type="GO" id="GO:0005737">
    <property type="term" value="C:cytoplasm"/>
    <property type="evidence" value="ECO:0007669"/>
    <property type="project" value="UniProtKB-SubCell"/>
</dbReference>
<feature type="binding site" evidence="16">
    <location>
        <begin position="324"/>
        <end position="328"/>
    </location>
    <ligand>
        <name>substrate</name>
    </ligand>
</feature>
<dbReference type="Gene3D" id="2.60.40.10">
    <property type="entry name" value="Immunoglobulins"/>
    <property type="match status" value="1"/>
</dbReference>
<sequence>MNYLFGAFGATYQKNGQCTFRTWAPERKSVKLKLLKDGRHFDMKRDEFGFWETAIDFAAPGDEYQFVLDDDKLLPDPASRCQKHGVHGPSVVTQQSFSWNDSRWKGIPLEEMVIYELHIGTFTKQGTFEGVVSKLDYLSELGINTIEIMPLAQFPGSRNWGYDGVFPFAVQHTYGGIEGLKQLVDAAHQRNIAVILDVVYNHQGPEGNYFEAFGPFFSDKYKTFWGKAINFDDAHCDAVRHFYLQNALQWLDEFHIDGLRLDAVHAIWDFSAQHFVQQLADTVKDLDHKLGCKKVLIAEFDLNNPRYIRPKTKGGLGLDGQWIDEFHHALHARLTGEMNGYYEDFGDTTHLTKSLRDSYVYTGEYSKHRKKYFGIPANDTSYGQFVVFSQNHDQIGNRLLGDRISKQVDFEKLKLAAATVLLSPHVPMLFMGEEYGEQNPFQYFISHTDKTLIENVRKGRREEFKYFGWTEEVPDPQAVETFEQCILSWDLQTQANRTLFSLYQYLINFRKIHPAMKSRERSDLMVHNLTEKDLIVFERYHDGHRILIVLNFSDRNMIHPLQLERQLKKIFDSASWSGSEQNPTIVNTNEPIAVKAWSAQVYER</sequence>
<dbReference type="UniPathway" id="UPA00299"/>
<dbReference type="PANTHER" id="PTHR43651">
    <property type="entry name" value="1,4-ALPHA-GLUCAN-BRANCHING ENZYME"/>
    <property type="match status" value="1"/>
</dbReference>
<reference evidence="19 20" key="1">
    <citation type="submission" date="2018-06" db="EMBL/GenBank/DDBJ databases">
        <title>Chryseolinea flavus sp. nov., a member of the phylum Bacteroidetes isolated from soil.</title>
        <authorList>
            <person name="Li Y."/>
            <person name="Wang J."/>
        </authorList>
    </citation>
    <scope>NUCLEOTIDE SEQUENCE [LARGE SCALE GENOMIC DNA]</scope>
    <source>
        <strain evidence="19 20">SDU1-6</strain>
    </source>
</reference>
<protein>
    <recommendedName>
        <fullName evidence="5 13">Malto-oligosyltrehalose trehalohydrolase</fullName>
        <shortName evidence="14">MTHase</shortName>
        <ecNumber evidence="4 13">3.2.1.141</ecNumber>
    </recommendedName>
    <alternativeName>
        <fullName evidence="11 14">4-alpha-D-((1-&gt;4)-alpha-D-glucano)trehalose trehalohydrolase</fullName>
    </alternativeName>
    <alternativeName>
        <fullName evidence="10 14">Maltooligosyl trehalose trehalohydrolase</fullName>
    </alternativeName>
</protein>
<dbReference type="Pfam" id="PF02922">
    <property type="entry name" value="CBM_48"/>
    <property type="match status" value="1"/>
</dbReference>
<dbReference type="SUPFAM" id="SSF51445">
    <property type="entry name" value="(Trans)glycosidases"/>
    <property type="match status" value="1"/>
</dbReference>
<evidence type="ECO:0000259" key="18">
    <source>
        <dbReference type="SMART" id="SM00642"/>
    </source>
</evidence>
<gene>
    <name evidence="19" type="primary">treZ</name>
    <name evidence="19" type="ORF">DQQ10_11850</name>
</gene>
<keyword evidence="9 14" id="KW-0326">Glycosidase</keyword>
<accession>A0A364Y2K6</accession>
<dbReference type="InterPro" id="IPR004193">
    <property type="entry name" value="Glyco_hydro_13_N"/>
</dbReference>
<name>A0A364Y2K6_9BACT</name>
<comment type="subcellular location">
    <subcellularLocation>
        <location evidence="1 15">Cytoplasm</location>
    </subcellularLocation>
</comment>
<dbReference type="GO" id="GO:0005992">
    <property type="term" value="P:trehalose biosynthetic process"/>
    <property type="evidence" value="ECO:0007669"/>
    <property type="project" value="UniProtKB-UniRule"/>
</dbReference>
<dbReference type="SUPFAM" id="SSF81296">
    <property type="entry name" value="E set domains"/>
    <property type="match status" value="1"/>
</dbReference>
<evidence type="ECO:0000256" key="8">
    <source>
        <dbReference type="ARBA" id="ARBA00023277"/>
    </source>
</evidence>
<dbReference type="PANTHER" id="PTHR43651:SF11">
    <property type="entry name" value="MALTO-OLIGOSYLTREHALOSE TREHALOHYDROLASE"/>
    <property type="match status" value="1"/>
</dbReference>
<dbReference type="Proteomes" id="UP000251889">
    <property type="component" value="Unassembled WGS sequence"/>
</dbReference>
<comment type="caution">
    <text evidence="19">The sequence shown here is derived from an EMBL/GenBank/DDBJ whole genome shotgun (WGS) entry which is preliminary data.</text>
</comment>
<evidence type="ECO:0000256" key="1">
    <source>
        <dbReference type="ARBA" id="ARBA00004496"/>
    </source>
</evidence>
<evidence type="ECO:0000256" key="10">
    <source>
        <dbReference type="ARBA" id="ARBA00032057"/>
    </source>
</evidence>
<evidence type="ECO:0000256" key="14">
    <source>
        <dbReference type="PIRNR" id="PIRNR006337"/>
    </source>
</evidence>
<dbReference type="CDD" id="cd11325">
    <property type="entry name" value="AmyAc_GTHase"/>
    <property type="match status" value="1"/>
</dbReference>
<dbReference type="InterPro" id="IPR013783">
    <property type="entry name" value="Ig-like_fold"/>
</dbReference>
<evidence type="ECO:0000256" key="15">
    <source>
        <dbReference type="PIRSR" id="PIRSR006337-1"/>
    </source>
</evidence>
<dbReference type="EC" id="3.2.1.141" evidence="4 13"/>
<dbReference type="SMART" id="SM00642">
    <property type="entry name" value="Aamy"/>
    <property type="match status" value="1"/>
</dbReference>
<feature type="site" description="Transition state stabilizer" evidence="17">
    <location>
        <position position="393"/>
    </location>
</feature>
<dbReference type="InterPro" id="IPR012768">
    <property type="entry name" value="Trehalose_TreZ"/>
</dbReference>
<dbReference type="GO" id="GO:0033942">
    <property type="term" value="F:4-alpha-D-(1-&gt;4)-alpha-D-glucanotrehalose trehalohydrolase activity"/>
    <property type="evidence" value="ECO:0007669"/>
    <property type="project" value="UniProtKB-EC"/>
</dbReference>
<evidence type="ECO:0000256" key="2">
    <source>
        <dbReference type="ARBA" id="ARBA00005199"/>
    </source>
</evidence>
<comment type="catalytic activity">
    <reaction evidence="12 14">
        <text>hydrolysis of (1-&gt;4)-alpha-D-glucosidic linkage in 4-alpha-D-[(1-&gt;4)-alpha-D-glucanosyl]n trehalose to yield trehalose and (1-&gt;4)-alpha-D-glucan.</text>
        <dbReference type="EC" id="3.2.1.141"/>
    </reaction>
</comment>
<evidence type="ECO:0000256" key="3">
    <source>
        <dbReference type="ARBA" id="ARBA00008061"/>
    </source>
</evidence>
<feature type="active site" description="Proton donor" evidence="15">
    <location>
        <position position="299"/>
    </location>
</feature>
<keyword evidence="8" id="KW-0119">Carbohydrate metabolism</keyword>
<feature type="active site" description="Nucleophile" evidence="15">
    <location>
        <position position="262"/>
    </location>
</feature>
<dbReference type="Gene3D" id="1.10.10.760">
    <property type="entry name" value="E-set domains of sugar-utilizing enzymes"/>
    <property type="match status" value="1"/>
</dbReference>
<evidence type="ECO:0000256" key="13">
    <source>
        <dbReference type="NCBIfam" id="TIGR02402"/>
    </source>
</evidence>
<feature type="binding site" evidence="16">
    <location>
        <begin position="260"/>
        <end position="265"/>
    </location>
    <ligand>
        <name>substrate</name>
    </ligand>
</feature>
<feature type="binding site" evidence="16">
    <location>
        <begin position="392"/>
        <end position="397"/>
    </location>
    <ligand>
        <name>substrate</name>
    </ligand>
</feature>
<keyword evidence="20" id="KW-1185">Reference proteome</keyword>
<dbReference type="InterPro" id="IPR014756">
    <property type="entry name" value="Ig_E-set"/>
</dbReference>
<evidence type="ECO:0000256" key="4">
    <source>
        <dbReference type="ARBA" id="ARBA00012268"/>
    </source>
</evidence>
<keyword evidence="7 14" id="KW-0378">Hydrolase</keyword>
<dbReference type="NCBIfam" id="TIGR02402">
    <property type="entry name" value="trehalose_TreZ"/>
    <property type="match status" value="1"/>
</dbReference>
<evidence type="ECO:0000256" key="7">
    <source>
        <dbReference type="ARBA" id="ARBA00022801"/>
    </source>
</evidence>
<dbReference type="CDD" id="cd02853">
    <property type="entry name" value="E_set_MTHase_like_N"/>
    <property type="match status" value="1"/>
</dbReference>
<evidence type="ECO:0000313" key="19">
    <source>
        <dbReference type="EMBL" id="RAW00929.1"/>
    </source>
</evidence>
<evidence type="ECO:0000256" key="11">
    <source>
        <dbReference type="ARBA" id="ARBA00033284"/>
    </source>
</evidence>
<dbReference type="PIRSF" id="PIRSF006337">
    <property type="entry name" value="Trehalose_TreZ"/>
    <property type="match status" value="1"/>
</dbReference>
<evidence type="ECO:0000256" key="16">
    <source>
        <dbReference type="PIRSR" id="PIRSR006337-2"/>
    </source>
</evidence>
<organism evidence="19 20">
    <name type="scientific">Pseudochryseolinea flava</name>
    <dbReference type="NCBI Taxonomy" id="2059302"/>
    <lineage>
        <taxon>Bacteria</taxon>
        <taxon>Pseudomonadati</taxon>
        <taxon>Bacteroidota</taxon>
        <taxon>Cytophagia</taxon>
        <taxon>Cytophagales</taxon>
        <taxon>Fulvivirgaceae</taxon>
        <taxon>Pseudochryseolinea</taxon>
    </lineage>
</organism>
<dbReference type="OrthoDB" id="9761875at2"/>
<dbReference type="InterPro" id="IPR006047">
    <property type="entry name" value="GH13_cat_dom"/>
</dbReference>